<protein>
    <submittedName>
        <fullName evidence="2">N-acetyltransferase HLS1</fullName>
    </submittedName>
</protein>
<evidence type="ECO:0000313" key="2">
    <source>
        <dbReference type="EMBL" id="KAJ6843329.1"/>
    </source>
</evidence>
<dbReference type="InterPro" id="IPR016181">
    <property type="entry name" value="Acyl_CoA_acyltransferase"/>
</dbReference>
<dbReference type="PANTHER" id="PTHR47370">
    <property type="entry name" value="ACYL-COA N-ACYLTRANSFERASES (NAT) SUPERFAMILY PROTEIN"/>
    <property type="match status" value="1"/>
</dbReference>
<name>A0AAX6HQF5_IRIPA</name>
<evidence type="ECO:0000313" key="3">
    <source>
        <dbReference type="Proteomes" id="UP001140949"/>
    </source>
</evidence>
<dbReference type="Proteomes" id="UP001140949">
    <property type="component" value="Unassembled WGS sequence"/>
</dbReference>
<keyword evidence="3" id="KW-1185">Reference proteome</keyword>
<dbReference type="GO" id="GO:0016747">
    <property type="term" value="F:acyltransferase activity, transferring groups other than amino-acyl groups"/>
    <property type="evidence" value="ECO:0007669"/>
    <property type="project" value="InterPro"/>
</dbReference>
<dbReference type="EMBL" id="JANAVB010007200">
    <property type="protein sequence ID" value="KAJ6843329.1"/>
    <property type="molecule type" value="Genomic_DNA"/>
</dbReference>
<dbReference type="PROSITE" id="PS51186">
    <property type="entry name" value="GNAT"/>
    <property type="match status" value="1"/>
</dbReference>
<dbReference type="InterPro" id="IPR052810">
    <property type="entry name" value="Plant_NAT"/>
</dbReference>
<feature type="domain" description="N-acetyltransferase" evidence="1">
    <location>
        <begin position="11"/>
        <end position="183"/>
    </location>
</feature>
<comment type="caution">
    <text evidence="2">The sequence shown here is derived from an EMBL/GenBank/DDBJ whole genome shotgun (WGS) entry which is preliminary data.</text>
</comment>
<sequence length="404" mass="45247">MAEEQPPPRAFIVRVFDPEKDSHAADAVEHACEVGPSGKTSLFTHNLGDPLCRVRNSPSFLMLVAETLYPTKLIIGVIRGCIKTATCGKKPHRVDGGTCPIYTKLAYVLGLRVAPAHRRMGVALELVARMEEWFRANGAEYSYMATEKDNEASLRLFTSRCGYREFRTPTILVNPVHSHRRLPASSRHVTLLRLPVRDAELLYRRRLSTVEFFPRDIDAVLKNPLSLGTFLAVGGSGYVWPGPDKFLSDPPESWAVVSVWDSDRVFRLELRGVATWKKRFAKMTRLADRIFPFLKLPSVPDLFHPFGFYFLYGFGGEGERAPDLVRALCGHAHNMARDGGCRLVAAEVAASEPLRSGIPHWKRLSCAEDLWCVKRLAEEYSDGEVGDWTKAPPGPSIFVDPREV</sequence>
<dbReference type="AlphaFoldDB" id="A0AAX6HQF5"/>
<reference evidence="2" key="1">
    <citation type="journal article" date="2023" name="GigaByte">
        <title>Genome assembly of the bearded iris, Iris pallida Lam.</title>
        <authorList>
            <person name="Bruccoleri R.E."/>
            <person name="Oakeley E.J."/>
            <person name="Faust A.M.E."/>
            <person name="Altorfer M."/>
            <person name="Dessus-Babus S."/>
            <person name="Burckhardt D."/>
            <person name="Oertli M."/>
            <person name="Naumann U."/>
            <person name="Petersen F."/>
            <person name="Wong J."/>
        </authorList>
    </citation>
    <scope>NUCLEOTIDE SEQUENCE</scope>
    <source>
        <strain evidence="2">GSM-AAB239-AS_SAM_17_03QT</strain>
    </source>
</reference>
<dbReference type="Gene3D" id="3.40.630.30">
    <property type="match status" value="1"/>
</dbReference>
<reference evidence="2" key="2">
    <citation type="submission" date="2023-04" db="EMBL/GenBank/DDBJ databases">
        <authorList>
            <person name="Bruccoleri R.E."/>
            <person name="Oakeley E.J."/>
            <person name="Faust A.-M."/>
            <person name="Dessus-Babus S."/>
            <person name="Altorfer M."/>
            <person name="Burckhardt D."/>
            <person name="Oertli M."/>
            <person name="Naumann U."/>
            <person name="Petersen F."/>
            <person name="Wong J."/>
        </authorList>
    </citation>
    <scope>NUCLEOTIDE SEQUENCE</scope>
    <source>
        <strain evidence="2">GSM-AAB239-AS_SAM_17_03QT</strain>
        <tissue evidence="2">Leaf</tissue>
    </source>
</reference>
<dbReference type="SUPFAM" id="SSF55729">
    <property type="entry name" value="Acyl-CoA N-acyltransferases (Nat)"/>
    <property type="match status" value="1"/>
</dbReference>
<accession>A0AAX6HQF5</accession>
<dbReference type="CDD" id="cd04301">
    <property type="entry name" value="NAT_SF"/>
    <property type="match status" value="1"/>
</dbReference>
<dbReference type="PANTHER" id="PTHR47370:SF10">
    <property type="entry name" value="N-ACETYLTRANSFERASE HLS1-RELATED"/>
    <property type="match status" value="1"/>
</dbReference>
<dbReference type="InterPro" id="IPR000182">
    <property type="entry name" value="GNAT_dom"/>
</dbReference>
<organism evidence="2 3">
    <name type="scientific">Iris pallida</name>
    <name type="common">Sweet iris</name>
    <dbReference type="NCBI Taxonomy" id="29817"/>
    <lineage>
        <taxon>Eukaryota</taxon>
        <taxon>Viridiplantae</taxon>
        <taxon>Streptophyta</taxon>
        <taxon>Embryophyta</taxon>
        <taxon>Tracheophyta</taxon>
        <taxon>Spermatophyta</taxon>
        <taxon>Magnoliopsida</taxon>
        <taxon>Liliopsida</taxon>
        <taxon>Asparagales</taxon>
        <taxon>Iridaceae</taxon>
        <taxon>Iridoideae</taxon>
        <taxon>Irideae</taxon>
        <taxon>Iris</taxon>
    </lineage>
</organism>
<gene>
    <name evidence="2" type="ORF">M6B38_297420</name>
</gene>
<dbReference type="Pfam" id="PF00583">
    <property type="entry name" value="Acetyltransf_1"/>
    <property type="match status" value="1"/>
</dbReference>
<evidence type="ECO:0000259" key="1">
    <source>
        <dbReference type="PROSITE" id="PS51186"/>
    </source>
</evidence>
<proteinExistence type="predicted"/>